<keyword evidence="6 12" id="KW-0479">Metal-binding</keyword>
<dbReference type="FunFam" id="2.60.120.10:FF:000031">
    <property type="entry name" value="1,2-dihydroxy-3-keto-5-methylthiopentene dioxygenase"/>
    <property type="match status" value="1"/>
</dbReference>
<keyword evidence="10 12" id="KW-0486">Methionine biosynthesis</keyword>
<dbReference type="PANTHER" id="PTHR23418:SF0">
    <property type="entry name" value="ACIREDUCTONE DIOXYGENASE"/>
    <property type="match status" value="1"/>
</dbReference>
<organism evidence="14 15">
    <name type="scientific">Pinctada imbricata</name>
    <name type="common">Atlantic pearl-oyster</name>
    <name type="synonym">Pinctada martensii</name>
    <dbReference type="NCBI Taxonomy" id="66713"/>
    <lineage>
        <taxon>Eukaryota</taxon>
        <taxon>Metazoa</taxon>
        <taxon>Spiralia</taxon>
        <taxon>Lophotrochozoa</taxon>
        <taxon>Mollusca</taxon>
        <taxon>Bivalvia</taxon>
        <taxon>Autobranchia</taxon>
        <taxon>Pteriomorphia</taxon>
        <taxon>Pterioida</taxon>
        <taxon>Pterioidea</taxon>
        <taxon>Pteriidae</taxon>
        <taxon>Pinctada</taxon>
    </lineage>
</organism>
<dbReference type="InterPro" id="IPR014710">
    <property type="entry name" value="RmlC-like_jellyroll"/>
</dbReference>
<comment type="function">
    <text evidence="12">Catalyzes 2 different reactions between oxygen and the acireductone 1,2-dihydroxy-3-keto-5-methylthiopentene (DHK-MTPene) depending upon the metal bound in the active site. Fe-containing acireductone dioxygenase (Fe-ARD) produces formate and 2-keto-4-methylthiobutyrate (KMTB), the alpha-ketoacid precursor of methionine in the methionine recycle pathway. Ni-containing acireductone dioxygenase (Ni-ARD) produces methylthiopropionate, carbon monoxide and formate, and does not lie on the methionine recycle pathway.</text>
</comment>
<dbReference type="Proteomes" id="UP001186944">
    <property type="component" value="Unassembled WGS sequence"/>
</dbReference>
<feature type="binding site" evidence="12">
    <location>
        <position position="94"/>
    </location>
    <ligand>
        <name>Fe(2+)</name>
        <dbReference type="ChEBI" id="CHEBI:29033"/>
        <note>for iron-dependent acireductone dioxygenase activity</note>
    </ligand>
</feature>
<keyword evidence="3 12" id="KW-0963">Cytoplasm</keyword>
<evidence type="ECO:0000256" key="8">
    <source>
        <dbReference type="ARBA" id="ARBA00023002"/>
    </source>
</evidence>
<evidence type="ECO:0000256" key="13">
    <source>
        <dbReference type="SAM" id="MobiDB-lite"/>
    </source>
</evidence>
<comment type="pathway">
    <text evidence="12">Amino-acid biosynthesis; L-methionine biosynthesis via salvage pathway; L-methionine from S-methyl-5-thio-alpha-D-ribose 1-phosphate: step 5/6.</text>
</comment>
<dbReference type="GO" id="GO:0005737">
    <property type="term" value="C:cytoplasm"/>
    <property type="evidence" value="ECO:0007669"/>
    <property type="project" value="UniProtKB-SubCell"/>
</dbReference>
<evidence type="ECO:0000256" key="5">
    <source>
        <dbReference type="ARBA" id="ARBA00022605"/>
    </source>
</evidence>
<dbReference type="AlphaFoldDB" id="A0AA88YF03"/>
<evidence type="ECO:0000313" key="15">
    <source>
        <dbReference type="Proteomes" id="UP001186944"/>
    </source>
</evidence>
<dbReference type="Pfam" id="PF03079">
    <property type="entry name" value="ARD"/>
    <property type="match status" value="1"/>
</dbReference>
<dbReference type="GO" id="GO:0005886">
    <property type="term" value="C:plasma membrane"/>
    <property type="evidence" value="ECO:0007669"/>
    <property type="project" value="UniProtKB-SubCell"/>
</dbReference>
<evidence type="ECO:0000256" key="2">
    <source>
        <dbReference type="ARBA" id="ARBA00004413"/>
    </source>
</evidence>
<dbReference type="GO" id="GO:0019509">
    <property type="term" value="P:L-methionine salvage from methylthioadenosine"/>
    <property type="evidence" value="ECO:0007669"/>
    <property type="project" value="UniProtKB-UniRule"/>
</dbReference>
<dbReference type="HAMAP" id="MF_03154">
    <property type="entry name" value="Salvage_MtnD_euk"/>
    <property type="match status" value="1"/>
</dbReference>
<evidence type="ECO:0000256" key="12">
    <source>
        <dbReference type="HAMAP-Rule" id="MF_03154"/>
    </source>
</evidence>
<feature type="binding site" evidence="12">
    <location>
        <position position="133"/>
    </location>
    <ligand>
        <name>Fe(2+)</name>
        <dbReference type="ChEBI" id="CHEBI:29033"/>
        <note>for iron-dependent acireductone dioxygenase activity</note>
    </ligand>
</feature>
<keyword evidence="8 12" id="KW-0560">Oxidoreductase</keyword>
<dbReference type="InterPro" id="IPR011051">
    <property type="entry name" value="RmlC_Cupin_sf"/>
</dbReference>
<feature type="binding site" evidence="12">
    <location>
        <position position="88"/>
    </location>
    <ligand>
        <name>Fe(2+)</name>
        <dbReference type="ChEBI" id="CHEBI:29033"/>
        <note>for iron-dependent acireductone dioxygenase activity</note>
    </ligand>
</feature>
<protein>
    <recommendedName>
        <fullName evidence="12">Acireductone dioxygenase</fullName>
    </recommendedName>
    <alternativeName>
        <fullName evidence="12">Acireductone dioxygenase (Fe(2+)-requiring)</fullName>
        <shortName evidence="12">ARD'</shortName>
        <shortName evidence="12">Fe-ARD</shortName>
        <ecNumber evidence="12">1.13.11.54</ecNumber>
    </alternativeName>
    <alternativeName>
        <fullName evidence="12">Acireductone dioxygenase (Ni(2+)-requiring)</fullName>
        <shortName evidence="12">ARD</shortName>
        <shortName evidence="12">Ni-ARD</shortName>
        <ecNumber evidence="12">1.13.11.53</ecNumber>
    </alternativeName>
</protein>
<dbReference type="EMBL" id="VSWD01000007">
    <property type="protein sequence ID" value="KAK3098137.1"/>
    <property type="molecule type" value="Genomic_DNA"/>
</dbReference>
<dbReference type="GO" id="GO:0010309">
    <property type="term" value="F:acireductone dioxygenase [iron(II)-requiring] activity"/>
    <property type="evidence" value="ECO:0007669"/>
    <property type="project" value="UniProtKB-UniRule"/>
</dbReference>
<feature type="binding site" evidence="12">
    <location>
        <position position="88"/>
    </location>
    <ligand>
        <name>Ni(2+)</name>
        <dbReference type="ChEBI" id="CHEBI:49786"/>
        <note>for nickel-dependent acireductone dioxygenase activity</note>
    </ligand>
</feature>
<keyword evidence="7 12" id="KW-0223">Dioxygenase</keyword>
<dbReference type="PANTHER" id="PTHR23418">
    <property type="entry name" value="ACIREDUCTONE DIOXYGENASE"/>
    <property type="match status" value="1"/>
</dbReference>
<dbReference type="CDD" id="cd02232">
    <property type="entry name" value="cupin_ARD"/>
    <property type="match status" value="1"/>
</dbReference>
<dbReference type="InterPro" id="IPR004313">
    <property type="entry name" value="ARD"/>
</dbReference>
<comment type="caution">
    <text evidence="14">The sequence shown here is derived from an EMBL/GenBank/DDBJ whole genome shotgun (WGS) entry which is preliminary data.</text>
</comment>
<proteinExistence type="inferred from homology"/>
<feature type="binding site" evidence="12">
    <location>
        <position position="90"/>
    </location>
    <ligand>
        <name>Ni(2+)</name>
        <dbReference type="ChEBI" id="CHEBI:49786"/>
        <note>for nickel-dependent acireductone dioxygenase activity</note>
    </ligand>
</feature>
<evidence type="ECO:0000256" key="9">
    <source>
        <dbReference type="ARBA" id="ARBA00023004"/>
    </source>
</evidence>
<feature type="binding site" evidence="12">
    <location>
        <position position="133"/>
    </location>
    <ligand>
        <name>Ni(2+)</name>
        <dbReference type="ChEBI" id="CHEBI:49786"/>
        <note>for nickel-dependent acireductone dioxygenase activity</note>
    </ligand>
</feature>
<comment type="cofactor">
    <cofactor evidence="12">
        <name>Fe(2+)</name>
        <dbReference type="ChEBI" id="CHEBI:29033"/>
    </cofactor>
    <cofactor evidence="12">
        <name>Ni(2+)</name>
        <dbReference type="ChEBI" id="CHEBI:49786"/>
    </cofactor>
    <text evidence="12">Binds either 1 Fe or Ni cation per monomer. Iron-binding promotes an acireductone dioxygenase reaction producing 2-keto-4-methylthiobutyrate, while nickel-binding promotes an acireductone dioxygenase reaction producing 3-(methylsulfanyl)propanoate.</text>
</comment>
<dbReference type="GO" id="GO:0005634">
    <property type="term" value="C:nucleus"/>
    <property type="evidence" value="ECO:0007669"/>
    <property type="project" value="UniProtKB-SubCell"/>
</dbReference>
<sequence>MVRAWYMDSEEGDQREHHMKNPNEPVSMEKLASLGVLYFQVDVGDDSGKELLRSIKTDRGYTYEDTITCSREKLPNYEEKLKTFFEEHIHTDEEIRLILDGSGYFDVRDEDDKWIRIEVVKNDLLILPAGIYHRFTLDTKNYIQANRLFVGEPVWTPHNRPADDFEARKNYLKTLAVSA</sequence>
<dbReference type="InterPro" id="IPR027496">
    <property type="entry name" value="ARD_euk"/>
</dbReference>
<evidence type="ECO:0000256" key="10">
    <source>
        <dbReference type="ARBA" id="ARBA00023167"/>
    </source>
</evidence>
<dbReference type="EC" id="1.13.11.53" evidence="12"/>
<comment type="catalytic activity">
    <reaction evidence="12">
        <text>1,2-dihydroxy-5-(methylsulfanyl)pent-1-en-3-one + O2 = 3-(methylsulfanyl)propanoate + CO + formate + 2 H(+)</text>
        <dbReference type="Rhea" id="RHEA:14161"/>
        <dbReference type="ChEBI" id="CHEBI:15378"/>
        <dbReference type="ChEBI" id="CHEBI:15379"/>
        <dbReference type="ChEBI" id="CHEBI:15740"/>
        <dbReference type="ChEBI" id="CHEBI:17245"/>
        <dbReference type="ChEBI" id="CHEBI:49016"/>
        <dbReference type="ChEBI" id="CHEBI:49252"/>
        <dbReference type="EC" id="1.13.11.53"/>
    </reaction>
</comment>
<feature type="compositionally biased region" description="Basic and acidic residues" evidence="13">
    <location>
        <begin position="12"/>
        <end position="21"/>
    </location>
</feature>
<comment type="subcellular location">
    <subcellularLocation>
        <location evidence="2">Cell membrane</location>
        <topology evidence="2">Peripheral membrane protein</topology>
        <orientation evidence="2">Cytoplasmic side</orientation>
    </subcellularLocation>
    <subcellularLocation>
        <location evidence="12">Cytoplasm</location>
    </subcellularLocation>
    <subcellularLocation>
        <location evidence="12">Nucleus</location>
    </subcellularLocation>
</comment>
<keyword evidence="9 12" id="KW-0408">Iron</keyword>
<keyword evidence="5 12" id="KW-0028">Amino-acid biosynthesis</keyword>
<gene>
    <name evidence="14" type="ORF">FSP39_016508</name>
</gene>
<evidence type="ECO:0000256" key="1">
    <source>
        <dbReference type="ARBA" id="ARBA00000428"/>
    </source>
</evidence>
<evidence type="ECO:0000313" key="14">
    <source>
        <dbReference type="EMBL" id="KAK3098137.1"/>
    </source>
</evidence>
<evidence type="ECO:0000256" key="11">
    <source>
        <dbReference type="ARBA" id="ARBA00023242"/>
    </source>
</evidence>
<accession>A0AA88YF03</accession>
<feature type="binding site" evidence="12">
    <location>
        <position position="94"/>
    </location>
    <ligand>
        <name>Ni(2+)</name>
        <dbReference type="ChEBI" id="CHEBI:49786"/>
        <note>for nickel-dependent acireductone dioxygenase activity</note>
    </ligand>
</feature>
<keyword evidence="11 12" id="KW-0539">Nucleus</keyword>
<name>A0AA88YF03_PINIB</name>
<dbReference type="EC" id="1.13.11.54" evidence="12"/>
<dbReference type="GO" id="GO:0005506">
    <property type="term" value="F:iron ion binding"/>
    <property type="evidence" value="ECO:0007669"/>
    <property type="project" value="UniProtKB-UniRule"/>
</dbReference>
<comment type="similarity">
    <text evidence="12">Belongs to the acireductone dioxygenase (ARD) family.</text>
</comment>
<reference evidence="14" key="1">
    <citation type="submission" date="2019-08" db="EMBL/GenBank/DDBJ databases">
        <title>The improved chromosome-level genome for the pearl oyster Pinctada fucata martensii using PacBio sequencing and Hi-C.</title>
        <authorList>
            <person name="Zheng Z."/>
        </authorList>
    </citation>
    <scope>NUCLEOTIDE SEQUENCE</scope>
    <source>
        <strain evidence="14">ZZ-2019</strain>
        <tissue evidence="14">Adductor muscle</tissue>
    </source>
</reference>
<dbReference type="GO" id="GO:0016151">
    <property type="term" value="F:nickel cation binding"/>
    <property type="evidence" value="ECO:0007669"/>
    <property type="project" value="UniProtKB-UniRule"/>
</dbReference>
<dbReference type="SUPFAM" id="SSF51182">
    <property type="entry name" value="RmlC-like cupins"/>
    <property type="match status" value="1"/>
</dbReference>
<evidence type="ECO:0000256" key="4">
    <source>
        <dbReference type="ARBA" id="ARBA00022596"/>
    </source>
</evidence>
<keyword evidence="4 12" id="KW-0533">Nickel</keyword>
<evidence type="ECO:0000256" key="7">
    <source>
        <dbReference type="ARBA" id="ARBA00022964"/>
    </source>
</evidence>
<keyword evidence="15" id="KW-1185">Reference proteome</keyword>
<dbReference type="Gene3D" id="2.60.120.10">
    <property type="entry name" value="Jelly Rolls"/>
    <property type="match status" value="1"/>
</dbReference>
<dbReference type="GO" id="GO:0010308">
    <property type="term" value="F:acireductone dioxygenase (Ni2+-requiring) activity"/>
    <property type="evidence" value="ECO:0007669"/>
    <property type="project" value="UniProtKB-UniRule"/>
</dbReference>
<feature type="binding site" evidence="12">
    <location>
        <position position="90"/>
    </location>
    <ligand>
        <name>Fe(2+)</name>
        <dbReference type="ChEBI" id="CHEBI:29033"/>
        <note>for iron-dependent acireductone dioxygenase activity</note>
    </ligand>
</feature>
<evidence type="ECO:0000256" key="3">
    <source>
        <dbReference type="ARBA" id="ARBA00022490"/>
    </source>
</evidence>
<comment type="catalytic activity">
    <reaction evidence="1 12">
        <text>1,2-dihydroxy-5-(methylsulfanyl)pent-1-en-3-one + O2 = 4-methylsulfanyl-2-oxobutanoate + formate + 2 H(+)</text>
        <dbReference type="Rhea" id="RHEA:24504"/>
        <dbReference type="ChEBI" id="CHEBI:15378"/>
        <dbReference type="ChEBI" id="CHEBI:15379"/>
        <dbReference type="ChEBI" id="CHEBI:15740"/>
        <dbReference type="ChEBI" id="CHEBI:16723"/>
        <dbReference type="ChEBI" id="CHEBI:49252"/>
        <dbReference type="EC" id="1.13.11.54"/>
    </reaction>
</comment>
<evidence type="ECO:0000256" key="6">
    <source>
        <dbReference type="ARBA" id="ARBA00022723"/>
    </source>
</evidence>
<feature type="region of interest" description="Disordered" evidence="13">
    <location>
        <begin position="1"/>
        <end position="22"/>
    </location>
</feature>